<dbReference type="Proteomes" id="UP000789423">
    <property type="component" value="Unassembled WGS sequence"/>
</dbReference>
<dbReference type="SUPFAM" id="SSF55729">
    <property type="entry name" value="Acyl-CoA N-acyltransferases (Nat)"/>
    <property type="match status" value="1"/>
</dbReference>
<organism evidence="2 3">
    <name type="scientific">Bacillus rhizoplanae</name>
    <dbReference type="NCBI Taxonomy" id="2880966"/>
    <lineage>
        <taxon>Bacteria</taxon>
        <taxon>Bacillati</taxon>
        <taxon>Bacillota</taxon>
        <taxon>Bacilli</taxon>
        <taxon>Bacillales</taxon>
        <taxon>Bacillaceae</taxon>
        <taxon>Bacillus</taxon>
    </lineage>
</organism>
<dbReference type="RefSeq" id="WP_230574234.1">
    <property type="nucleotide sequence ID" value="NZ_CAKJTI010000004.1"/>
</dbReference>
<dbReference type="InterPro" id="IPR027365">
    <property type="entry name" value="GNAT_acetyltra_YdfB-like"/>
</dbReference>
<gene>
    <name evidence="2" type="ORF">BACCIP111899_01179</name>
</gene>
<evidence type="ECO:0000313" key="3">
    <source>
        <dbReference type="Proteomes" id="UP000789423"/>
    </source>
</evidence>
<dbReference type="Pfam" id="PF12746">
    <property type="entry name" value="GNAT_acetyltran"/>
    <property type="match status" value="1"/>
</dbReference>
<dbReference type="InterPro" id="IPR000182">
    <property type="entry name" value="GNAT_dom"/>
</dbReference>
<dbReference type="Gene3D" id="3.40.630.30">
    <property type="match status" value="1"/>
</dbReference>
<evidence type="ECO:0000313" key="2">
    <source>
        <dbReference type="EMBL" id="CAG9612007.1"/>
    </source>
</evidence>
<reference evidence="2 3" key="1">
    <citation type="submission" date="2021-10" db="EMBL/GenBank/DDBJ databases">
        <authorList>
            <person name="Criscuolo A."/>
        </authorList>
    </citation>
    <scope>NUCLEOTIDE SEQUENCE [LARGE SCALE GENOMIC DNA]</scope>
    <source>
        <strain evidence="3">CIP 111899</strain>
    </source>
</reference>
<sequence>MAQEYKLMEIQADVLFTYDNSGRMTEINEPGGLVAPLFFLGRTKEGNVIRFNKIFPNPKMDKVLQVINNNEHIVDLKNLIVILNEIRPISSIWIGPAYVFPENFNMTSDAVRVTNENKELLKMDFPNLFEEFEWRQPCFAIIQDGIAVSVCCSARKSAKAAEASVETLEAYKGNGYGTKSVIAWANEVKKEGLYPLYSTAWDNFSSQAIAKKLGLHRYGVDFHIS</sequence>
<dbReference type="PROSITE" id="PS51186">
    <property type="entry name" value="GNAT"/>
    <property type="match status" value="1"/>
</dbReference>
<dbReference type="EMBL" id="CAKJTI010000004">
    <property type="protein sequence ID" value="CAG9612007.1"/>
    <property type="molecule type" value="Genomic_DNA"/>
</dbReference>
<protein>
    <recommendedName>
        <fullName evidence="1">N-acetyltransferase domain-containing protein</fullName>
    </recommendedName>
</protein>
<dbReference type="InterPro" id="IPR016181">
    <property type="entry name" value="Acyl_CoA_acyltransferase"/>
</dbReference>
<feature type="domain" description="N-acetyltransferase" evidence="1">
    <location>
        <begin position="101"/>
        <end position="225"/>
    </location>
</feature>
<evidence type="ECO:0000259" key="1">
    <source>
        <dbReference type="PROSITE" id="PS51186"/>
    </source>
</evidence>
<comment type="caution">
    <text evidence="2">The sequence shown here is derived from an EMBL/GenBank/DDBJ whole genome shotgun (WGS) entry which is preliminary data.</text>
</comment>
<keyword evidence="3" id="KW-1185">Reference proteome</keyword>
<name>A0ABM8Y8F1_9BACI</name>
<proteinExistence type="predicted"/>
<accession>A0ABM8Y8F1</accession>